<accession>A0ABP6LKT7</accession>
<proteinExistence type="predicted"/>
<evidence type="ECO:0000256" key="1">
    <source>
        <dbReference type="SAM" id="MobiDB-lite"/>
    </source>
</evidence>
<dbReference type="Proteomes" id="UP001501532">
    <property type="component" value="Unassembled WGS sequence"/>
</dbReference>
<organism evidence="2 3">
    <name type="scientific">Streptomyces glomeratus</name>
    <dbReference type="NCBI Taxonomy" id="284452"/>
    <lineage>
        <taxon>Bacteria</taxon>
        <taxon>Bacillati</taxon>
        <taxon>Actinomycetota</taxon>
        <taxon>Actinomycetes</taxon>
        <taxon>Kitasatosporales</taxon>
        <taxon>Streptomycetaceae</taxon>
        <taxon>Streptomyces</taxon>
    </lineage>
</organism>
<feature type="compositionally biased region" description="Basic and acidic residues" evidence="1">
    <location>
        <begin position="53"/>
        <end position="63"/>
    </location>
</feature>
<gene>
    <name evidence="2" type="ORF">GCM10010448_29060</name>
</gene>
<feature type="region of interest" description="Disordered" evidence="1">
    <location>
        <begin position="21"/>
        <end position="64"/>
    </location>
</feature>
<comment type="caution">
    <text evidence="2">The sequence shown here is derived from an EMBL/GenBank/DDBJ whole genome shotgun (WGS) entry which is preliminary data.</text>
</comment>
<keyword evidence="3" id="KW-1185">Reference proteome</keyword>
<reference evidence="3" key="1">
    <citation type="journal article" date="2019" name="Int. J. Syst. Evol. Microbiol.">
        <title>The Global Catalogue of Microorganisms (GCM) 10K type strain sequencing project: providing services to taxonomists for standard genome sequencing and annotation.</title>
        <authorList>
            <consortium name="The Broad Institute Genomics Platform"/>
            <consortium name="The Broad Institute Genome Sequencing Center for Infectious Disease"/>
            <person name="Wu L."/>
            <person name="Ma J."/>
        </authorList>
    </citation>
    <scope>NUCLEOTIDE SEQUENCE [LARGE SCALE GENOMIC DNA]</scope>
    <source>
        <strain evidence="3">JCM 9091</strain>
    </source>
</reference>
<feature type="compositionally biased region" description="Gly residues" evidence="1">
    <location>
        <begin position="21"/>
        <end position="34"/>
    </location>
</feature>
<sequence length="81" mass="8571">MVPALRRSVNHARWQAISHVSGGGKEFPGGGGTACGASVEWTNDPDGSVPGRRQKDPGHDEGPRYAALAYAPRTVIPLSEY</sequence>
<dbReference type="EMBL" id="BAAAUF010000020">
    <property type="protein sequence ID" value="GAA3044433.1"/>
    <property type="molecule type" value="Genomic_DNA"/>
</dbReference>
<name>A0ABP6LKT7_9ACTN</name>
<evidence type="ECO:0000313" key="2">
    <source>
        <dbReference type="EMBL" id="GAA3044433.1"/>
    </source>
</evidence>
<evidence type="ECO:0000313" key="3">
    <source>
        <dbReference type="Proteomes" id="UP001501532"/>
    </source>
</evidence>
<protein>
    <submittedName>
        <fullName evidence="2">Uncharacterized protein</fullName>
    </submittedName>
</protein>